<dbReference type="AlphaFoldDB" id="A0A5C3KLQ6"/>
<dbReference type="Proteomes" id="UP000307440">
    <property type="component" value="Unassembled WGS sequence"/>
</dbReference>
<feature type="region of interest" description="Disordered" evidence="1">
    <location>
        <begin position="87"/>
        <end position="141"/>
    </location>
</feature>
<evidence type="ECO:0000256" key="1">
    <source>
        <dbReference type="SAM" id="MobiDB-lite"/>
    </source>
</evidence>
<protein>
    <submittedName>
        <fullName evidence="2">Uncharacterized protein</fullName>
    </submittedName>
</protein>
<gene>
    <name evidence="2" type="ORF">FA15DRAFT_658715</name>
</gene>
<evidence type="ECO:0000313" key="2">
    <source>
        <dbReference type="EMBL" id="TFK20925.1"/>
    </source>
</evidence>
<proteinExistence type="predicted"/>
<dbReference type="EMBL" id="ML210283">
    <property type="protein sequence ID" value="TFK20925.1"/>
    <property type="molecule type" value="Genomic_DNA"/>
</dbReference>
<feature type="compositionally biased region" description="Polar residues" evidence="1">
    <location>
        <begin position="90"/>
        <end position="102"/>
    </location>
</feature>
<sequence>MERSKGRQPKDKEIIAWADSTEKARKELCDPLRAISPRGKPIVSPAYKAQASPRSSPALANQGVLLTPDAVIISGEYKTITMVGHDGRSVTITGSPSRTTKALASGRLRRNNSQGSPRAVAPRNKPQSVGTSTVRPATPLPKFNAPLDAALVGCNVSPDTDTGSVRPVPIQGSPQPSESLPAYSPIRQAKPLVTSALPAHLRLPQIDTENFDALASEYNRLPSVASDSICSADLPVPRRWPASAESWSIRSARRPSGGIFTHTPTELDFHDLPQDSADASLDSPRHTNRIESTYSDPFRTPVGYWSTHSGLQPDSASSSHAFPTPTAPSTNVRVPSGVPESMSRLAEMKRLRERIPLPPIPTEDDLGTTINPLDKQCMGTCQSHPKLSRER</sequence>
<organism evidence="2 3">
    <name type="scientific">Coprinopsis marcescibilis</name>
    <name type="common">Agaric fungus</name>
    <name type="synonym">Psathyrella marcescibilis</name>
    <dbReference type="NCBI Taxonomy" id="230819"/>
    <lineage>
        <taxon>Eukaryota</taxon>
        <taxon>Fungi</taxon>
        <taxon>Dikarya</taxon>
        <taxon>Basidiomycota</taxon>
        <taxon>Agaricomycotina</taxon>
        <taxon>Agaricomycetes</taxon>
        <taxon>Agaricomycetidae</taxon>
        <taxon>Agaricales</taxon>
        <taxon>Agaricineae</taxon>
        <taxon>Psathyrellaceae</taxon>
        <taxon>Coprinopsis</taxon>
    </lineage>
</organism>
<evidence type="ECO:0000313" key="3">
    <source>
        <dbReference type="Proteomes" id="UP000307440"/>
    </source>
</evidence>
<feature type="compositionally biased region" description="Polar residues" evidence="1">
    <location>
        <begin position="306"/>
        <end position="333"/>
    </location>
</feature>
<reference evidence="2 3" key="1">
    <citation type="journal article" date="2019" name="Nat. Ecol. Evol.">
        <title>Megaphylogeny resolves global patterns of mushroom evolution.</title>
        <authorList>
            <person name="Varga T."/>
            <person name="Krizsan K."/>
            <person name="Foldi C."/>
            <person name="Dima B."/>
            <person name="Sanchez-Garcia M."/>
            <person name="Sanchez-Ramirez S."/>
            <person name="Szollosi G.J."/>
            <person name="Szarkandi J.G."/>
            <person name="Papp V."/>
            <person name="Albert L."/>
            <person name="Andreopoulos W."/>
            <person name="Angelini C."/>
            <person name="Antonin V."/>
            <person name="Barry K.W."/>
            <person name="Bougher N.L."/>
            <person name="Buchanan P."/>
            <person name="Buyck B."/>
            <person name="Bense V."/>
            <person name="Catcheside P."/>
            <person name="Chovatia M."/>
            <person name="Cooper J."/>
            <person name="Damon W."/>
            <person name="Desjardin D."/>
            <person name="Finy P."/>
            <person name="Geml J."/>
            <person name="Haridas S."/>
            <person name="Hughes K."/>
            <person name="Justo A."/>
            <person name="Karasinski D."/>
            <person name="Kautmanova I."/>
            <person name="Kiss B."/>
            <person name="Kocsube S."/>
            <person name="Kotiranta H."/>
            <person name="LaButti K.M."/>
            <person name="Lechner B.E."/>
            <person name="Liimatainen K."/>
            <person name="Lipzen A."/>
            <person name="Lukacs Z."/>
            <person name="Mihaltcheva S."/>
            <person name="Morgado L.N."/>
            <person name="Niskanen T."/>
            <person name="Noordeloos M.E."/>
            <person name="Ohm R.A."/>
            <person name="Ortiz-Santana B."/>
            <person name="Ovrebo C."/>
            <person name="Racz N."/>
            <person name="Riley R."/>
            <person name="Savchenko A."/>
            <person name="Shiryaev A."/>
            <person name="Soop K."/>
            <person name="Spirin V."/>
            <person name="Szebenyi C."/>
            <person name="Tomsovsky M."/>
            <person name="Tulloss R.E."/>
            <person name="Uehling J."/>
            <person name="Grigoriev I.V."/>
            <person name="Vagvolgyi C."/>
            <person name="Papp T."/>
            <person name="Martin F.M."/>
            <person name="Miettinen O."/>
            <person name="Hibbett D.S."/>
            <person name="Nagy L.G."/>
        </authorList>
    </citation>
    <scope>NUCLEOTIDE SEQUENCE [LARGE SCALE GENOMIC DNA]</scope>
    <source>
        <strain evidence="2 3">CBS 121175</strain>
    </source>
</reference>
<feature type="region of interest" description="Disordered" evidence="1">
    <location>
        <begin position="254"/>
        <end position="338"/>
    </location>
</feature>
<feature type="compositionally biased region" description="Polar residues" evidence="1">
    <location>
        <begin position="125"/>
        <end position="135"/>
    </location>
</feature>
<name>A0A5C3KLQ6_COPMA</name>
<accession>A0A5C3KLQ6</accession>
<keyword evidence="3" id="KW-1185">Reference proteome</keyword>
<feature type="region of interest" description="Disordered" evidence="1">
    <location>
        <begin position="353"/>
        <end position="391"/>
    </location>
</feature>